<feature type="region of interest" description="Disordered" evidence="1">
    <location>
        <begin position="504"/>
        <end position="527"/>
    </location>
</feature>
<dbReference type="AlphaFoldDB" id="A0A811K0M0"/>
<dbReference type="PANTHER" id="PTHR23179:SF27">
    <property type="entry name" value="RHO GTPASE ACTIVATING PROTEIN AT 71E, ISOFORM D"/>
    <property type="match status" value="1"/>
</dbReference>
<feature type="compositionally biased region" description="Basic residues" evidence="1">
    <location>
        <begin position="578"/>
        <end position="589"/>
    </location>
</feature>
<dbReference type="Proteomes" id="UP000783686">
    <property type="component" value="Unassembled WGS sequence"/>
</dbReference>
<dbReference type="InterPro" id="IPR008936">
    <property type="entry name" value="Rho_GTPase_activation_prot"/>
</dbReference>
<feature type="compositionally biased region" description="Acidic residues" evidence="1">
    <location>
        <begin position="239"/>
        <end position="249"/>
    </location>
</feature>
<feature type="compositionally biased region" description="Low complexity" evidence="1">
    <location>
        <begin position="542"/>
        <end position="561"/>
    </location>
</feature>
<feature type="compositionally biased region" description="Basic and acidic residues" evidence="1">
    <location>
        <begin position="592"/>
        <end position="605"/>
    </location>
</feature>
<evidence type="ECO:0000313" key="2">
    <source>
        <dbReference type="EMBL" id="CAD5208986.1"/>
    </source>
</evidence>
<dbReference type="OrthoDB" id="9994905at2759"/>
<evidence type="ECO:0008006" key="4">
    <source>
        <dbReference type="Google" id="ProtNLM"/>
    </source>
</evidence>
<dbReference type="Proteomes" id="UP000614601">
    <property type="component" value="Unassembled WGS sequence"/>
</dbReference>
<evidence type="ECO:0000256" key="1">
    <source>
        <dbReference type="SAM" id="MobiDB-lite"/>
    </source>
</evidence>
<name>A0A811K0M0_9BILA</name>
<feature type="region of interest" description="Disordered" evidence="1">
    <location>
        <begin position="540"/>
        <end position="660"/>
    </location>
</feature>
<keyword evidence="3" id="KW-1185">Reference proteome</keyword>
<feature type="compositionally biased region" description="Basic and acidic residues" evidence="1">
    <location>
        <begin position="430"/>
        <end position="444"/>
    </location>
</feature>
<evidence type="ECO:0000313" key="3">
    <source>
        <dbReference type="Proteomes" id="UP000614601"/>
    </source>
</evidence>
<comment type="caution">
    <text evidence="2">The sequence shown here is derived from an EMBL/GenBank/DDBJ whole genome shotgun (WGS) entry which is preliminary data.</text>
</comment>
<reference evidence="2" key="1">
    <citation type="submission" date="2020-09" db="EMBL/GenBank/DDBJ databases">
        <authorList>
            <person name="Kikuchi T."/>
        </authorList>
    </citation>
    <scope>NUCLEOTIDE SEQUENCE</scope>
    <source>
        <strain evidence="2">SH1</strain>
    </source>
</reference>
<feature type="region of interest" description="Disordered" evidence="1">
    <location>
        <begin position="229"/>
        <end position="275"/>
    </location>
</feature>
<protein>
    <recommendedName>
        <fullName evidence="4">Rho-GAP domain-containing protein</fullName>
    </recommendedName>
</protein>
<dbReference type="EMBL" id="CAJFDH010000002">
    <property type="protein sequence ID" value="CAD5208986.1"/>
    <property type="molecule type" value="Genomic_DNA"/>
</dbReference>
<dbReference type="GO" id="GO:0005096">
    <property type="term" value="F:GTPase activator activity"/>
    <property type="evidence" value="ECO:0007669"/>
    <property type="project" value="TreeGrafter"/>
</dbReference>
<dbReference type="SUPFAM" id="SSF48350">
    <property type="entry name" value="GTPase activation domain, GAP"/>
    <property type="match status" value="1"/>
</dbReference>
<proteinExistence type="predicted"/>
<organism evidence="2 3">
    <name type="scientific">Bursaphelenchus okinawaensis</name>
    <dbReference type="NCBI Taxonomy" id="465554"/>
    <lineage>
        <taxon>Eukaryota</taxon>
        <taxon>Metazoa</taxon>
        <taxon>Ecdysozoa</taxon>
        <taxon>Nematoda</taxon>
        <taxon>Chromadorea</taxon>
        <taxon>Rhabditida</taxon>
        <taxon>Tylenchina</taxon>
        <taxon>Tylenchomorpha</taxon>
        <taxon>Aphelenchoidea</taxon>
        <taxon>Aphelenchoididae</taxon>
        <taxon>Bursaphelenchus</taxon>
    </lineage>
</organism>
<sequence length="660" mass="74331">MTVATYGMVICGTDDLHHRYRGRIEKVKFGVPISEAFSHDIPATLLVLLLKVNKEGPLKKDIWRAPGNQAQVRKLSHIMQHGRLVNISHISVYTAQPDSEQQRQIFCRAISSLSIPSQHLLVLLFGTFRIIADSAETFNTRMSSDAIGISVAPSLFHTCIHDGQRAKLEDVMRFKLASQVISVIIKSFGFTNLFPRECYEFYARITGRTLHVGDDWNFTFQYPSRTFSQPEIYPSREDEKDDEEEETDDQPGPSGLQKATAREHHTDPAITEAEVTDVEEEDLYSECLPAYQSILHSARGRASSSGGQRWSKQELGSFADLKEQQRLSYSMGEVMLSRPDDEYEIERRRLCLTTLRSGNDSVESTRSLTYLEWVHEKQTKRMRTRSEWFLSPVMPQKNNGNSKSVEFKANKYIVETTMTRDISPMTLKIPEIEMNRQSSNEEMRTVSSLTSSQSPSSSVEQQQPSPMPIDSGTEEQSEKDDTVVPLNISSTGETTPRLPFQMIQHQSGDDDDTPIVATPPARQHPPMFFAGELETGLKIKPQHSSSSSSSNHSQTSVVHSSPTPKRSGLNRVSSMGVVRRKSWRKHYVRPNKSLDQEGSPKEPEPGRTSQSTPIRYPSSNSVRRPSDPEQAETSVLTRRKSSGSNSKAKAPIQTRKSTHL</sequence>
<dbReference type="EMBL" id="CAJFCW020000002">
    <property type="protein sequence ID" value="CAG9088205.1"/>
    <property type="molecule type" value="Genomic_DNA"/>
</dbReference>
<feature type="compositionally biased region" description="Polar residues" evidence="1">
    <location>
        <begin position="607"/>
        <end position="623"/>
    </location>
</feature>
<feature type="compositionally biased region" description="Polar residues" evidence="1">
    <location>
        <begin position="631"/>
        <end position="647"/>
    </location>
</feature>
<gene>
    <name evidence="2" type="ORF">BOKJ2_LOCUS2454</name>
</gene>
<dbReference type="Gene3D" id="1.10.555.10">
    <property type="entry name" value="Rho GTPase activation protein"/>
    <property type="match status" value="2"/>
</dbReference>
<feature type="compositionally biased region" description="Low complexity" evidence="1">
    <location>
        <begin position="447"/>
        <end position="464"/>
    </location>
</feature>
<accession>A0A811K0M0</accession>
<feature type="region of interest" description="Disordered" evidence="1">
    <location>
        <begin position="425"/>
        <end position="481"/>
    </location>
</feature>
<dbReference type="PANTHER" id="PTHR23179">
    <property type="entry name" value="T-CELL ACTIVATION RHO GTPASE ACTIVATING PROTEIN-RELATED"/>
    <property type="match status" value="1"/>
</dbReference>